<proteinExistence type="predicted"/>
<accession>A0A0F8WRE9</accession>
<dbReference type="EMBL" id="LAZR01063569">
    <property type="protein sequence ID" value="KKK59258.1"/>
    <property type="molecule type" value="Genomic_DNA"/>
</dbReference>
<feature type="non-terminal residue" evidence="1">
    <location>
        <position position="42"/>
    </location>
</feature>
<protein>
    <submittedName>
        <fullName evidence="1">Uncharacterized protein</fullName>
    </submittedName>
</protein>
<gene>
    <name evidence="1" type="ORF">LCGC14_3036170</name>
</gene>
<comment type="caution">
    <text evidence="1">The sequence shown here is derived from an EMBL/GenBank/DDBJ whole genome shotgun (WGS) entry which is preliminary data.</text>
</comment>
<sequence>MSDRGRKHNFGQVLFESLGAGLGAYGNFLQQETERKSGLQQQ</sequence>
<organism evidence="1">
    <name type="scientific">marine sediment metagenome</name>
    <dbReference type="NCBI Taxonomy" id="412755"/>
    <lineage>
        <taxon>unclassified sequences</taxon>
        <taxon>metagenomes</taxon>
        <taxon>ecological metagenomes</taxon>
    </lineage>
</organism>
<name>A0A0F8WRE9_9ZZZZ</name>
<dbReference type="AlphaFoldDB" id="A0A0F8WRE9"/>
<evidence type="ECO:0000313" key="1">
    <source>
        <dbReference type="EMBL" id="KKK59258.1"/>
    </source>
</evidence>
<reference evidence="1" key="1">
    <citation type="journal article" date="2015" name="Nature">
        <title>Complex archaea that bridge the gap between prokaryotes and eukaryotes.</title>
        <authorList>
            <person name="Spang A."/>
            <person name="Saw J.H."/>
            <person name="Jorgensen S.L."/>
            <person name="Zaremba-Niedzwiedzka K."/>
            <person name="Martijn J."/>
            <person name="Lind A.E."/>
            <person name="van Eijk R."/>
            <person name="Schleper C."/>
            <person name="Guy L."/>
            <person name="Ettema T.J."/>
        </authorList>
    </citation>
    <scope>NUCLEOTIDE SEQUENCE</scope>
</reference>